<evidence type="ECO:0000256" key="8">
    <source>
        <dbReference type="ARBA" id="ARBA00022741"/>
    </source>
</evidence>
<dbReference type="InterPro" id="IPR003018">
    <property type="entry name" value="GAF"/>
</dbReference>
<name>A0A1J5S3K0_9ZZZZ</name>
<dbReference type="EC" id="2.7.13.3" evidence="3"/>
<dbReference type="GO" id="GO:0005886">
    <property type="term" value="C:plasma membrane"/>
    <property type="evidence" value="ECO:0007669"/>
    <property type="project" value="UniProtKB-SubCell"/>
</dbReference>
<comment type="caution">
    <text evidence="17">The sequence shown here is derived from an EMBL/GenBank/DDBJ whole genome shotgun (WGS) entry which is preliminary data.</text>
</comment>
<dbReference type="PROSITE" id="PS50894">
    <property type="entry name" value="HPT"/>
    <property type="match status" value="1"/>
</dbReference>
<dbReference type="CDD" id="cd00082">
    <property type="entry name" value="HisKA"/>
    <property type="match status" value="1"/>
</dbReference>
<dbReference type="Gene3D" id="3.30.450.40">
    <property type="match status" value="1"/>
</dbReference>
<evidence type="ECO:0000256" key="1">
    <source>
        <dbReference type="ARBA" id="ARBA00000085"/>
    </source>
</evidence>
<dbReference type="SMART" id="SM00073">
    <property type="entry name" value="HPT"/>
    <property type="match status" value="1"/>
</dbReference>
<dbReference type="SMART" id="SM00448">
    <property type="entry name" value="REC"/>
    <property type="match status" value="1"/>
</dbReference>
<feature type="domain" description="Response regulatory" evidence="15">
    <location>
        <begin position="606"/>
        <end position="725"/>
    </location>
</feature>
<dbReference type="SUPFAM" id="SSF55874">
    <property type="entry name" value="ATPase domain of HSP90 chaperone/DNA topoisomerase II/histidine kinase"/>
    <property type="match status" value="1"/>
</dbReference>
<keyword evidence="4" id="KW-1003">Cell membrane</keyword>
<evidence type="ECO:0000256" key="7">
    <source>
        <dbReference type="ARBA" id="ARBA00022692"/>
    </source>
</evidence>
<dbReference type="PANTHER" id="PTHR45339">
    <property type="entry name" value="HYBRID SIGNAL TRANSDUCTION HISTIDINE KINASE J"/>
    <property type="match status" value="1"/>
</dbReference>
<evidence type="ECO:0000259" key="16">
    <source>
        <dbReference type="PROSITE" id="PS50894"/>
    </source>
</evidence>
<dbReference type="EMBL" id="MLJW01000114">
    <property type="protein sequence ID" value="OIQ98820.1"/>
    <property type="molecule type" value="Genomic_DNA"/>
</dbReference>
<feature type="domain" description="Histidine kinase" evidence="14">
    <location>
        <begin position="225"/>
        <end position="446"/>
    </location>
</feature>
<dbReference type="Gene3D" id="3.30.565.10">
    <property type="entry name" value="Histidine kinase-like ATPase, C-terminal domain"/>
    <property type="match status" value="1"/>
</dbReference>
<dbReference type="InterPro" id="IPR005467">
    <property type="entry name" value="His_kinase_dom"/>
</dbReference>
<dbReference type="CDD" id="cd17546">
    <property type="entry name" value="REC_hyHK_CKI1_RcsC-like"/>
    <property type="match status" value="1"/>
</dbReference>
<dbReference type="InterPro" id="IPR029016">
    <property type="entry name" value="GAF-like_dom_sf"/>
</dbReference>
<dbReference type="PROSITE" id="PS50109">
    <property type="entry name" value="HIS_KIN"/>
    <property type="match status" value="1"/>
</dbReference>
<dbReference type="AlphaFoldDB" id="A0A1J5S3K0"/>
<organism evidence="17">
    <name type="scientific">mine drainage metagenome</name>
    <dbReference type="NCBI Taxonomy" id="410659"/>
    <lineage>
        <taxon>unclassified sequences</taxon>
        <taxon>metagenomes</taxon>
        <taxon>ecological metagenomes</taxon>
    </lineage>
</organism>
<feature type="domain" description="HPt" evidence="16">
    <location>
        <begin position="763"/>
        <end position="856"/>
    </location>
</feature>
<evidence type="ECO:0000256" key="4">
    <source>
        <dbReference type="ARBA" id="ARBA00022475"/>
    </source>
</evidence>
<dbReference type="FunFam" id="3.30.565.10:FF:000010">
    <property type="entry name" value="Sensor histidine kinase RcsC"/>
    <property type="match status" value="1"/>
</dbReference>
<dbReference type="InterPro" id="IPR036641">
    <property type="entry name" value="HPT_dom_sf"/>
</dbReference>
<dbReference type="SMART" id="SM00065">
    <property type="entry name" value="GAF"/>
    <property type="match status" value="1"/>
</dbReference>
<evidence type="ECO:0000259" key="15">
    <source>
        <dbReference type="PROSITE" id="PS50110"/>
    </source>
</evidence>
<dbReference type="SUPFAM" id="SSF47384">
    <property type="entry name" value="Homodimeric domain of signal transducing histidine kinase"/>
    <property type="match status" value="1"/>
</dbReference>
<evidence type="ECO:0000256" key="5">
    <source>
        <dbReference type="ARBA" id="ARBA00022553"/>
    </source>
</evidence>
<keyword evidence="6 17" id="KW-0808">Transferase</keyword>
<dbReference type="InterPro" id="IPR036097">
    <property type="entry name" value="HisK_dim/P_sf"/>
</dbReference>
<keyword evidence="13" id="KW-0472">Membrane</keyword>
<dbReference type="InterPro" id="IPR003594">
    <property type="entry name" value="HATPase_dom"/>
</dbReference>
<dbReference type="Gene3D" id="1.10.287.130">
    <property type="match status" value="1"/>
</dbReference>
<dbReference type="Pfam" id="PF00512">
    <property type="entry name" value="HisKA"/>
    <property type="match status" value="1"/>
</dbReference>
<evidence type="ECO:0000256" key="11">
    <source>
        <dbReference type="ARBA" id="ARBA00022989"/>
    </source>
</evidence>
<evidence type="ECO:0000256" key="6">
    <source>
        <dbReference type="ARBA" id="ARBA00022679"/>
    </source>
</evidence>
<accession>A0A1J5S3K0</accession>
<dbReference type="GO" id="GO:0005524">
    <property type="term" value="F:ATP binding"/>
    <property type="evidence" value="ECO:0007669"/>
    <property type="project" value="UniProtKB-KW"/>
</dbReference>
<evidence type="ECO:0000256" key="9">
    <source>
        <dbReference type="ARBA" id="ARBA00022777"/>
    </source>
</evidence>
<sequence>MSTEPTNSLRDLHALYRVTSAIIERLDIRDLLQTVADVVAETLPADRVSLIIFGPGARQVTHFVRGGPGAKLVVDVSFDELWQGLSGWVLRELKPALSPKSVPDPRETDEVRRRRRETRCGDIIVVPIIGRGRMLGTMTAINRPEGLDFGQRETDLMVAMASHAAMAIETAELNATLVREVRVRQEAERSLRESNLRLEESTQLATRMAEEAQAANVAKSEFLANMSHEIRTPLNGVLGMTGLLLDSELSPAQRHCAEAVRSSGQALLGVINDLLDFSKIEAKRLTLEILEFDLVDMIEEMAVALATVAHEKSLDLVCALSPMLPRRLRGDPGRIRQVLTNLVGNAIKFTEAGEVDVVVDPVEVGTSDVLVRFEVRDTGIGISDDRSDRLFEKFSQADASHTRRFGGTGLGLAISKQLVELMGGAIGVRKREEGGALFWFVVRLEIASDGAESPAPPPKAGLGGLGALLAVANATRREALATLMRQWGLRVAACDRQEAAMDAMGRARYDVAVIDSALPGGGGALERAIIDRFGARSPRVVRLEEIAAPGREIRDGTSLAAAWVSKPVLRSELLRGLLQAVGVVSSLNEVGSAPVSPSEPFQIKARVLVAEDNAANQQVARRLLERRGLRIDTVANGQEALRALETVPYDLVLMDVQMPVMDGLEATRRIRQAGSRVLNPEVPIVALTAYAMAGDRERCLEAGMDDYIAKPFSVQALEVVLRRWVGTGAARPRIRHAGTEGAPPEEASTAFDRAGLLSRLGGDERALEKIVASFCAFVPGIVDELCTRLAGGDAQQISYSAHTLKGASSAAGAKDLAVVAAAIEAAARKGNLDDASEFVQKLDDELARALGAIRAEAK</sequence>
<dbReference type="PROSITE" id="PS50110">
    <property type="entry name" value="RESPONSE_REGULATORY"/>
    <property type="match status" value="2"/>
</dbReference>
<evidence type="ECO:0000256" key="12">
    <source>
        <dbReference type="ARBA" id="ARBA00023012"/>
    </source>
</evidence>
<keyword evidence="10" id="KW-0067">ATP-binding</keyword>
<dbReference type="InterPro" id="IPR004358">
    <property type="entry name" value="Sig_transdc_His_kin-like_C"/>
</dbReference>
<dbReference type="PANTHER" id="PTHR45339:SF1">
    <property type="entry name" value="HYBRID SIGNAL TRANSDUCTION HISTIDINE KINASE J"/>
    <property type="match status" value="1"/>
</dbReference>
<dbReference type="InterPro" id="IPR008207">
    <property type="entry name" value="Sig_transdc_His_kin_Hpt_dom"/>
</dbReference>
<keyword evidence="12" id="KW-0902">Two-component regulatory system</keyword>
<dbReference type="SUPFAM" id="SSF47226">
    <property type="entry name" value="Histidine-containing phosphotransfer domain, HPT domain"/>
    <property type="match status" value="1"/>
</dbReference>
<dbReference type="InterPro" id="IPR011006">
    <property type="entry name" value="CheY-like_superfamily"/>
</dbReference>
<evidence type="ECO:0000256" key="10">
    <source>
        <dbReference type="ARBA" id="ARBA00022840"/>
    </source>
</evidence>
<dbReference type="CDD" id="cd16922">
    <property type="entry name" value="HATPase_EvgS-ArcB-TorS-like"/>
    <property type="match status" value="1"/>
</dbReference>
<dbReference type="FunFam" id="1.10.287.130:FF:000002">
    <property type="entry name" value="Two-component osmosensing histidine kinase"/>
    <property type="match status" value="1"/>
</dbReference>
<dbReference type="Pfam" id="PF02518">
    <property type="entry name" value="HATPase_c"/>
    <property type="match status" value="1"/>
</dbReference>
<proteinExistence type="predicted"/>
<gene>
    <name evidence="17" type="primary">barA_20</name>
    <name evidence="17" type="ORF">GALL_191860</name>
</gene>
<dbReference type="InterPro" id="IPR036890">
    <property type="entry name" value="HATPase_C_sf"/>
</dbReference>
<keyword evidence="9 17" id="KW-0418">Kinase</keyword>
<dbReference type="Pfam" id="PF00072">
    <property type="entry name" value="Response_reg"/>
    <property type="match status" value="1"/>
</dbReference>
<dbReference type="InterPro" id="IPR001789">
    <property type="entry name" value="Sig_transdc_resp-reg_receiver"/>
</dbReference>
<dbReference type="Gene3D" id="3.40.50.2300">
    <property type="match status" value="2"/>
</dbReference>
<dbReference type="SUPFAM" id="SSF55781">
    <property type="entry name" value="GAF domain-like"/>
    <property type="match status" value="1"/>
</dbReference>
<reference evidence="17" key="1">
    <citation type="submission" date="2016-10" db="EMBL/GenBank/DDBJ databases">
        <title>Sequence of Gallionella enrichment culture.</title>
        <authorList>
            <person name="Poehlein A."/>
            <person name="Muehling M."/>
            <person name="Daniel R."/>
        </authorList>
    </citation>
    <scope>NUCLEOTIDE SEQUENCE</scope>
</reference>
<keyword evidence="5" id="KW-0597">Phosphoprotein</keyword>
<evidence type="ECO:0000313" key="17">
    <source>
        <dbReference type="EMBL" id="OIQ98820.1"/>
    </source>
</evidence>
<dbReference type="SMART" id="SM00388">
    <property type="entry name" value="HisKA"/>
    <property type="match status" value="1"/>
</dbReference>
<dbReference type="Pfam" id="PF01627">
    <property type="entry name" value="Hpt"/>
    <property type="match status" value="1"/>
</dbReference>
<keyword evidence="11" id="KW-1133">Transmembrane helix</keyword>
<dbReference type="PRINTS" id="PR00344">
    <property type="entry name" value="BCTRLSENSOR"/>
</dbReference>
<dbReference type="Pfam" id="PF01590">
    <property type="entry name" value="GAF"/>
    <property type="match status" value="1"/>
</dbReference>
<evidence type="ECO:0000256" key="13">
    <source>
        <dbReference type="ARBA" id="ARBA00023136"/>
    </source>
</evidence>
<dbReference type="SMART" id="SM00387">
    <property type="entry name" value="HATPase_c"/>
    <property type="match status" value="1"/>
</dbReference>
<dbReference type="GO" id="GO:0000155">
    <property type="term" value="F:phosphorelay sensor kinase activity"/>
    <property type="evidence" value="ECO:0007669"/>
    <property type="project" value="InterPro"/>
</dbReference>
<dbReference type="Gene3D" id="1.20.120.160">
    <property type="entry name" value="HPT domain"/>
    <property type="match status" value="1"/>
</dbReference>
<comment type="subcellular location">
    <subcellularLocation>
        <location evidence="2">Cell membrane</location>
        <topology evidence="2">Multi-pass membrane protein</topology>
    </subcellularLocation>
</comment>
<dbReference type="SUPFAM" id="SSF52172">
    <property type="entry name" value="CheY-like"/>
    <property type="match status" value="2"/>
</dbReference>
<comment type="catalytic activity">
    <reaction evidence="1">
        <text>ATP + protein L-histidine = ADP + protein N-phospho-L-histidine.</text>
        <dbReference type="EC" id="2.7.13.3"/>
    </reaction>
</comment>
<evidence type="ECO:0000256" key="2">
    <source>
        <dbReference type="ARBA" id="ARBA00004651"/>
    </source>
</evidence>
<keyword evidence="7" id="KW-0812">Transmembrane</keyword>
<feature type="domain" description="Response regulatory" evidence="15">
    <location>
        <begin position="466"/>
        <end position="581"/>
    </location>
</feature>
<evidence type="ECO:0000256" key="3">
    <source>
        <dbReference type="ARBA" id="ARBA00012438"/>
    </source>
</evidence>
<keyword evidence="8" id="KW-0547">Nucleotide-binding</keyword>
<dbReference type="InterPro" id="IPR003661">
    <property type="entry name" value="HisK_dim/P_dom"/>
</dbReference>
<evidence type="ECO:0000259" key="14">
    <source>
        <dbReference type="PROSITE" id="PS50109"/>
    </source>
</evidence>
<protein>
    <recommendedName>
        <fullName evidence="3">histidine kinase</fullName>
        <ecNumber evidence="3">2.7.13.3</ecNumber>
    </recommendedName>
</protein>